<dbReference type="RefSeq" id="YP_009448415.1">
    <property type="nucleotide sequence ID" value="NC_036594.1"/>
</dbReference>
<reference evidence="6" key="1">
    <citation type="submission" date="2017-08" db="EMBL/GenBank/DDBJ databases">
        <authorList>
            <consortium name="Urmite Genomes"/>
        </authorList>
    </citation>
    <scope>NUCLEOTIDE SEQUENCE [LARGE SCALE GENOMIC DNA]</scope>
    <source>
        <strain evidence="6">IHUMI-LCC2</strain>
    </source>
</reference>
<dbReference type="InterPro" id="IPR004154">
    <property type="entry name" value="Anticodon-bd"/>
</dbReference>
<sequence length="473" mass="54607">MENKDLIKFYGFLREHGWVWGPEPEIYNPINGHYTYGPLGASLKNEVEGYIRGKFRMLDAMEVKCPLIYPKITWENSGHWNKFQDPIIQTKSGSVYRLDKLIEGQFNLQYGDLSLQEIKTYRDKLDAINKDDPYVYGEDIEYKNLMMTTHSGSVLCGLRPETATTTYTCFDNAYTFFGKALPFGLYQIGYAFRNEPNPRQNLLRCREFTQAEAQIFTEQDDVVCPEFEEIKHQEAPVLATNGELQMKPFGEMFGDGMKKYGYMVYTAYKLFVDILPKENVRLRRHAENERAFYALDAWDIEVNIGNVGWVEVAGIHHRGTYDLTQHSTANIKRLEKVPYVLELAIGVDRTVFALLDNYIDKKSIDQGKSILGLPYNLSPIKIAVLPLVKNKEDIVNKSKEVYKLLKGKWNAIYEDGASIGKRYLKCGFKGIPYCITIDYKTLEDGTVTVRDRDSETQEKVKLQDLNEWLHKRA</sequence>
<dbReference type="PANTHER" id="PTHR10745:SF8">
    <property type="entry name" value="DNA POLYMERASE SUBUNIT GAMMA-2, MITOCHONDRIAL"/>
    <property type="match status" value="1"/>
</dbReference>
<dbReference type="PRINTS" id="PR01043">
    <property type="entry name" value="TRNASYNTHGLY"/>
</dbReference>
<dbReference type="Gene3D" id="3.30.930.10">
    <property type="entry name" value="Bira Bifunctional Protein, Domain 2"/>
    <property type="match status" value="1"/>
</dbReference>
<keyword evidence="4 6" id="KW-0030">Aminoacyl-tRNA synthetase</keyword>
<dbReference type="NCBIfam" id="NF003211">
    <property type="entry name" value="PRK04173.1"/>
    <property type="match status" value="1"/>
</dbReference>
<feature type="domain" description="Aminoacyl-transfer RNA synthetases class-II family profile" evidence="5">
    <location>
        <begin position="32"/>
        <end position="386"/>
    </location>
</feature>
<keyword evidence="2" id="KW-0547">Nucleotide-binding</keyword>
<evidence type="ECO:0000256" key="1">
    <source>
        <dbReference type="ARBA" id="ARBA00022598"/>
    </source>
</evidence>
<dbReference type="InterPro" id="IPR027031">
    <property type="entry name" value="Gly-tRNA_synthase/POLG2"/>
</dbReference>
<organism evidence="6">
    <name type="scientific">Orpheovirus IHUMI-LCC2</name>
    <dbReference type="NCBI Taxonomy" id="2023057"/>
    <lineage>
        <taxon>Viruses</taxon>
        <taxon>Varidnaviria</taxon>
        <taxon>Bamfordvirae</taxon>
        <taxon>Nucleocytoviricota</taxon>
        <taxon>Megaviricetes</taxon>
        <taxon>Pimascovirales</taxon>
        <taxon>Ocovirineae</taxon>
        <taxon>Orpheoviridae</taxon>
        <taxon>Alphaorpheovirus</taxon>
        <taxon>Alphaorpheovirus massiliense</taxon>
    </lineage>
</organism>
<dbReference type="InterPro" id="IPR002314">
    <property type="entry name" value="aa-tRNA-synt_IIb"/>
</dbReference>
<evidence type="ECO:0000256" key="2">
    <source>
        <dbReference type="ARBA" id="ARBA00022741"/>
    </source>
</evidence>
<evidence type="ECO:0000313" key="6">
    <source>
        <dbReference type="EMBL" id="SNW62113.1"/>
    </source>
</evidence>
<dbReference type="SUPFAM" id="SSF55681">
    <property type="entry name" value="Class II aaRS and biotin synthetases"/>
    <property type="match status" value="1"/>
</dbReference>
<dbReference type="EMBL" id="LT906555">
    <property type="protein sequence ID" value="SNW62113.1"/>
    <property type="molecule type" value="Genomic_DNA"/>
</dbReference>
<dbReference type="PROSITE" id="PS50862">
    <property type="entry name" value="AA_TRNA_LIGASE_II"/>
    <property type="match status" value="1"/>
</dbReference>
<name>A0A2I2L3K8_9VIRU</name>
<dbReference type="Pfam" id="PF00587">
    <property type="entry name" value="tRNA-synt_2b"/>
    <property type="match status" value="1"/>
</dbReference>
<evidence type="ECO:0000256" key="3">
    <source>
        <dbReference type="ARBA" id="ARBA00022840"/>
    </source>
</evidence>
<keyword evidence="1" id="KW-0436">Ligase</keyword>
<keyword evidence="7" id="KW-1185">Reference proteome</keyword>
<dbReference type="InterPro" id="IPR045864">
    <property type="entry name" value="aa-tRNA-synth_II/BPL/LPL"/>
</dbReference>
<dbReference type="Proteomes" id="UP000236316">
    <property type="component" value="Segment"/>
</dbReference>
<evidence type="ECO:0000259" key="5">
    <source>
        <dbReference type="PROSITE" id="PS50862"/>
    </source>
</evidence>
<keyword evidence="3" id="KW-0067">ATP-binding</keyword>
<protein>
    <submittedName>
        <fullName evidence="6">Glycyl-tRNA synthetase</fullName>
    </submittedName>
</protein>
<proteinExistence type="predicted"/>
<dbReference type="KEGG" id="vg:35381972"/>
<dbReference type="GO" id="GO:0005524">
    <property type="term" value="F:ATP binding"/>
    <property type="evidence" value="ECO:0007669"/>
    <property type="project" value="UniProtKB-KW"/>
</dbReference>
<dbReference type="Pfam" id="PF03129">
    <property type="entry name" value="HGTP_anticodon"/>
    <property type="match status" value="1"/>
</dbReference>
<dbReference type="PANTHER" id="PTHR10745">
    <property type="entry name" value="GLYCYL-TRNA SYNTHETASE/DNA POLYMERASE SUBUNIT GAMMA-2"/>
    <property type="match status" value="1"/>
</dbReference>
<gene>
    <name evidence="6" type="ORF">ORPV_209</name>
</gene>
<dbReference type="InterPro" id="IPR006195">
    <property type="entry name" value="aa-tRNA-synth_II"/>
</dbReference>
<evidence type="ECO:0000313" key="7">
    <source>
        <dbReference type="Proteomes" id="UP000236316"/>
    </source>
</evidence>
<dbReference type="SUPFAM" id="SSF52954">
    <property type="entry name" value="Class II aaRS ABD-related"/>
    <property type="match status" value="1"/>
</dbReference>
<dbReference type="Gene3D" id="3.40.50.800">
    <property type="entry name" value="Anticodon-binding domain"/>
    <property type="match status" value="1"/>
</dbReference>
<evidence type="ECO:0000256" key="4">
    <source>
        <dbReference type="ARBA" id="ARBA00023146"/>
    </source>
</evidence>
<dbReference type="InterPro" id="IPR036621">
    <property type="entry name" value="Anticodon-bd_dom_sf"/>
</dbReference>
<dbReference type="GeneID" id="35381972"/>
<accession>A0A2I2L3K8</accession>
<dbReference type="GO" id="GO:0004812">
    <property type="term" value="F:aminoacyl-tRNA ligase activity"/>
    <property type="evidence" value="ECO:0007669"/>
    <property type="project" value="UniProtKB-KW"/>
</dbReference>